<dbReference type="Proteomes" id="UP000242188">
    <property type="component" value="Unassembled WGS sequence"/>
</dbReference>
<evidence type="ECO:0000313" key="4">
    <source>
        <dbReference type="EMBL" id="OWF47893.1"/>
    </source>
</evidence>
<evidence type="ECO:0000256" key="1">
    <source>
        <dbReference type="PROSITE-ProRule" id="PRU00042"/>
    </source>
</evidence>
<comment type="caution">
    <text evidence="4">The sequence shown here is derived from an EMBL/GenBank/DDBJ whole genome shotgun (WGS) entry which is preliminary data.</text>
</comment>
<dbReference type="SMART" id="SM00355">
    <property type="entry name" value="ZnF_C2H2"/>
    <property type="match status" value="2"/>
</dbReference>
<dbReference type="EMBL" id="NEDP02003755">
    <property type="protein sequence ID" value="OWF47893.1"/>
    <property type="molecule type" value="Genomic_DNA"/>
</dbReference>
<dbReference type="GO" id="GO:0000492">
    <property type="term" value="P:box C/D snoRNP assembly"/>
    <property type="evidence" value="ECO:0007669"/>
    <property type="project" value="TreeGrafter"/>
</dbReference>
<feature type="compositionally biased region" description="Low complexity" evidence="2">
    <location>
        <begin position="306"/>
        <end position="319"/>
    </location>
</feature>
<sequence length="544" mass="61431">MSGPRFPWRGGGGMNGNPWGMGQFSPPPPPGPRPPMMRGQGPNNWRSPNSRPIIRYDMGPFDMAPRGMRPGFFPNSAPHMMNMSGCRPPNPERFKQGHIQKAQGQDGDQEMKSLGQSHQTQNFGRNMANGPSNNFRGNFQNGENYNGKRFPGNGTFNQQNTGSGQSGDHLKNKQFQGNWNQNKKPKKQKIDKRELPENNKFSCDICERGFKTEEKYKEHVDGHTKCTYEDCSYVAAPKLVQLHIRMQHYSGLAKKIWTLDSKEDIEKWRAERKKHFPTAENIAKRRVQSAEMKARGEVLETKQFGKMKGQNRNQGQQKNRQNRRKRRGQRSGDSNEEDAKKARVDTDVSEVKNSTGVELEKPDIVPPATGDPLSVLLTDAESDCDNEEMTRVAKPVGDVADGETESGLQGGLGMILSSYSADTVLDSTCDKNTTSEQSPKQNKKRGDNSRKNNRRNNQTKAGKNKWKNNKLFNNTKSSLLEKLLSKEIRHERNVILQCVYYIVKNNFLETGQSTSSRSIRDSWKDRRGNVTPSVGSFIDDDACM</sequence>
<feature type="region of interest" description="Disordered" evidence="2">
    <location>
        <begin position="1"/>
        <end position="50"/>
    </location>
</feature>
<dbReference type="OrthoDB" id="273070at2759"/>
<organism evidence="4 5">
    <name type="scientific">Mizuhopecten yessoensis</name>
    <name type="common">Japanese scallop</name>
    <name type="synonym">Patinopecten yessoensis</name>
    <dbReference type="NCBI Taxonomy" id="6573"/>
    <lineage>
        <taxon>Eukaryota</taxon>
        <taxon>Metazoa</taxon>
        <taxon>Spiralia</taxon>
        <taxon>Lophotrochozoa</taxon>
        <taxon>Mollusca</taxon>
        <taxon>Bivalvia</taxon>
        <taxon>Autobranchia</taxon>
        <taxon>Pteriomorphia</taxon>
        <taxon>Pectinida</taxon>
        <taxon>Pectinoidea</taxon>
        <taxon>Pectinidae</taxon>
        <taxon>Mizuhopecten</taxon>
    </lineage>
</organism>
<evidence type="ECO:0000313" key="5">
    <source>
        <dbReference type="Proteomes" id="UP000242188"/>
    </source>
</evidence>
<feature type="compositionally biased region" description="Basic residues" evidence="2">
    <location>
        <begin position="320"/>
        <end position="329"/>
    </location>
</feature>
<feature type="domain" description="C2H2-type" evidence="3">
    <location>
        <begin position="201"/>
        <end position="224"/>
    </location>
</feature>
<dbReference type="AlphaFoldDB" id="A0A210QGJ7"/>
<feature type="compositionally biased region" description="Basic and acidic residues" evidence="2">
    <location>
        <begin position="337"/>
        <end position="350"/>
    </location>
</feature>
<keyword evidence="1" id="KW-0862">Zinc</keyword>
<feature type="compositionally biased region" description="Pro residues" evidence="2">
    <location>
        <begin position="25"/>
        <end position="35"/>
    </location>
</feature>
<evidence type="ECO:0000256" key="2">
    <source>
        <dbReference type="SAM" id="MobiDB-lite"/>
    </source>
</evidence>
<dbReference type="Pfam" id="PF10453">
    <property type="entry name" value="NUFIP1"/>
    <property type="match status" value="1"/>
</dbReference>
<feature type="compositionally biased region" description="Polar residues" evidence="2">
    <location>
        <begin position="430"/>
        <end position="440"/>
    </location>
</feature>
<feature type="region of interest" description="Disordered" evidence="2">
    <location>
        <begin position="427"/>
        <end position="469"/>
    </location>
</feature>
<dbReference type="GO" id="GO:0005634">
    <property type="term" value="C:nucleus"/>
    <property type="evidence" value="ECO:0007669"/>
    <property type="project" value="TreeGrafter"/>
</dbReference>
<feature type="compositionally biased region" description="Polar residues" evidence="2">
    <location>
        <begin position="154"/>
        <end position="163"/>
    </location>
</feature>
<proteinExistence type="predicted"/>
<accession>A0A210QGJ7</accession>
<dbReference type="GO" id="GO:0003723">
    <property type="term" value="F:RNA binding"/>
    <property type="evidence" value="ECO:0007669"/>
    <property type="project" value="InterPro"/>
</dbReference>
<feature type="region of interest" description="Disordered" evidence="2">
    <location>
        <begin position="86"/>
        <end position="195"/>
    </location>
</feature>
<gene>
    <name evidence="4" type="ORF">KP79_PYT20360</name>
</gene>
<keyword evidence="1" id="KW-0479">Metal-binding</keyword>
<dbReference type="PROSITE" id="PS50157">
    <property type="entry name" value="ZINC_FINGER_C2H2_2"/>
    <property type="match status" value="1"/>
</dbReference>
<protein>
    <submittedName>
        <fullName evidence="4">Nuclear fragile X mental retardation-interacting protein 1</fullName>
    </submittedName>
</protein>
<dbReference type="PANTHER" id="PTHR13309:SF0">
    <property type="entry name" value="FMR1-INTERACTING PROTEIN NUFIP1"/>
    <property type="match status" value="1"/>
</dbReference>
<feature type="region of interest" description="Disordered" evidence="2">
    <location>
        <begin position="287"/>
        <end position="372"/>
    </location>
</feature>
<dbReference type="GO" id="GO:0008270">
    <property type="term" value="F:zinc ion binding"/>
    <property type="evidence" value="ECO:0007669"/>
    <property type="project" value="UniProtKB-KW"/>
</dbReference>
<dbReference type="InterPro" id="IPR019496">
    <property type="entry name" value="NUFIP1_cons_dom"/>
</dbReference>
<name>A0A210QGJ7_MIZYE</name>
<keyword evidence="5" id="KW-1185">Reference proteome</keyword>
<evidence type="ECO:0000259" key="3">
    <source>
        <dbReference type="PROSITE" id="PS50157"/>
    </source>
</evidence>
<feature type="compositionally biased region" description="Polar residues" evidence="2">
    <location>
        <begin position="114"/>
        <end position="144"/>
    </location>
</feature>
<keyword evidence="1" id="KW-0863">Zinc-finger</keyword>
<dbReference type="PANTHER" id="PTHR13309">
    <property type="entry name" value="NUCLEAR FRAGILE X MENTAL RETARDATION PROTEIN INTERACTING PROTEIN 1"/>
    <property type="match status" value="1"/>
</dbReference>
<dbReference type="InterPro" id="IPR013087">
    <property type="entry name" value="Znf_C2H2_type"/>
</dbReference>
<dbReference type="STRING" id="6573.A0A210QGJ7"/>
<reference evidence="4 5" key="1">
    <citation type="journal article" date="2017" name="Nat. Ecol. Evol.">
        <title>Scallop genome provides insights into evolution of bilaterian karyotype and development.</title>
        <authorList>
            <person name="Wang S."/>
            <person name="Zhang J."/>
            <person name="Jiao W."/>
            <person name="Li J."/>
            <person name="Xun X."/>
            <person name="Sun Y."/>
            <person name="Guo X."/>
            <person name="Huan P."/>
            <person name="Dong B."/>
            <person name="Zhang L."/>
            <person name="Hu X."/>
            <person name="Sun X."/>
            <person name="Wang J."/>
            <person name="Zhao C."/>
            <person name="Wang Y."/>
            <person name="Wang D."/>
            <person name="Huang X."/>
            <person name="Wang R."/>
            <person name="Lv J."/>
            <person name="Li Y."/>
            <person name="Zhang Z."/>
            <person name="Liu B."/>
            <person name="Lu W."/>
            <person name="Hui Y."/>
            <person name="Liang J."/>
            <person name="Zhou Z."/>
            <person name="Hou R."/>
            <person name="Li X."/>
            <person name="Liu Y."/>
            <person name="Li H."/>
            <person name="Ning X."/>
            <person name="Lin Y."/>
            <person name="Zhao L."/>
            <person name="Xing Q."/>
            <person name="Dou J."/>
            <person name="Li Y."/>
            <person name="Mao J."/>
            <person name="Guo H."/>
            <person name="Dou H."/>
            <person name="Li T."/>
            <person name="Mu C."/>
            <person name="Jiang W."/>
            <person name="Fu Q."/>
            <person name="Fu X."/>
            <person name="Miao Y."/>
            <person name="Liu J."/>
            <person name="Yu Q."/>
            <person name="Li R."/>
            <person name="Liao H."/>
            <person name="Li X."/>
            <person name="Kong Y."/>
            <person name="Jiang Z."/>
            <person name="Chourrout D."/>
            <person name="Li R."/>
            <person name="Bao Z."/>
        </authorList>
    </citation>
    <scope>NUCLEOTIDE SEQUENCE [LARGE SCALE GENOMIC DNA]</scope>
    <source>
        <strain evidence="4 5">PY_sf001</strain>
    </source>
</reference>
<dbReference type="PROSITE" id="PS00028">
    <property type="entry name" value="ZINC_FINGER_C2H2_1"/>
    <property type="match status" value="1"/>
</dbReference>
<dbReference type="InterPro" id="IPR039136">
    <property type="entry name" value="NUFIP1-like"/>
</dbReference>